<protein>
    <recommendedName>
        <fullName evidence="4">DUF3108 domain-containing protein</fullName>
    </recommendedName>
</protein>
<gene>
    <name evidence="2" type="ORF">MED92_12466</name>
</gene>
<sequence length="240" mass="27545">MSGLCTKALGISLCATMIWASPHAFSAQDTELLKPFTATYEIDWDGSISLSGKTIRSLQQNEDKNWLFESKASAMFASIYESSLFDWSAKDLQPIKYTFKRSVLGKKRHAEVEFDWSKLSVTNQVENKPWQMDIKAGVQDKISYQLLLQQEIALGKTEFNYSVADGGHLKEYLFKVDGNEQIKAPIGTFEAIRVKRVRKEGSDRQTYIWFAPELNYQIIKLYQIEKKGKEYTLLLKSLEQ</sequence>
<feature type="signal peptide" evidence="1">
    <location>
        <begin position="1"/>
        <end position="26"/>
    </location>
</feature>
<dbReference type="RefSeq" id="WP_007020159.1">
    <property type="nucleotide sequence ID" value="NZ_CH724125.1"/>
</dbReference>
<evidence type="ECO:0008006" key="4">
    <source>
        <dbReference type="Google" id="ProtNLM"/>
    </source>
</evidence>
<accession>A0A7U8C211</accession>
<evidence type="ECO:0000313" key="2">
    <source>
        <dbReference type="EMBL" id="EAR59744.1"/>
    </source>
</evidence>
<dbReference type="InterPro" id="IPR021457">
    <property type="entry name" value="DUF3108"/>
</dbReference>
<dbReference type="OrthoDB" id="6007799at2"/>
<keyword evidence="1" id="KW-0732">Signal</keyword>
<keyword evidence="3" id="KW-1185">Reference proteome</keyword>
<proteinExistence type="predicted"/>
<dbReference type="AlphaFoldDB" id="A0A7U8C211"/>
<comment type="caution">
    <text evidence="2">The sequence shown here is derived from an EMBL/GenBank/DDBJ whole genome shotgun (WGS) entry which is preliminary data.</text>
</comment>
<feature type="chain" id="PRO_5030826523" description="DUF3108 domain-containing protein" evidence="1">
    <location>
        <begin position="27"/>
        <end position="240"/>
    </location>
</feature>
<organism evidence="2 3">
    <name type="scientific">Neptuniibacter caesariensis</name>
    <dbReference type="NCBI Taxonomy" id="207954"/>
    <lineage>
        <taxon>Bacteria</taxon>
        <taxon>Pseudomonadati</taxon>
        <taxon>Pseudomonadota</taxon>
        <taxon>Gammaproteobacteria</taxon>
        <taxon>Oceanospirillales</taxon>
        <taxon>Oceanospirillaceae</taxon>
        <taxon>Neptuniibacter</taxon>
    </lineage>
</organism>
<reference evidence="2 3" key="1">
    <citation type="submission" date="2006-02" db="EMBL/GenBank/DDBJ databases">
        <authorList>
            <person name="Pinhassi J."/>
            <person name="Pedros-Alio C."/>
            <person name="Ferriera S."/>
            <person name="Johnson J."/>
            <person name="Kravitz S."/>
            <person name="Halpern A."/>
            <person name="Remington K."/>
            <person name="Beeson K."/>
            <person name="Tran B."/>
            <person name="Rogers Y.-H."/>
            <person name="Friedman R."/>
            <person name="Venter J.C."/>
        </authorList>
    </citation>
    <scope>NUCLEOTIDE SEQUENCE [LARGE SCALE GENOMIC DNA]</scope>
    <source>
        <strain evidence="2 3">MED92</strain>
    </source>
</reference>
<dbReference type="Proteomes" id="UP000002171">
    <property type="component" value="Unassembled WGS sequence"/>
</dbReference>
<dbReference type="Pfam" id="PF11306">
    <property type="entry name" value="DUF3108"/>
    <property type="match status" value="1"/>
</dbReference>
<evidence type="ECO:0000313" key="3">
    <source>
        <dbReference type="Proteomes" id="UP000002171"/>
    </source>
</evidence>
<dbReference type="EMBL" id="AAOW01000034">
    <property type="protein sequence ID" value="EAR59744.1"/>
    <property type="molecule type" value="Genomic_DNA"/>
</dbReference>
<name>A0A7U8C211_NEPCE</name>
<evidence type="ECO:0000256" key="1">
    <source>
        <dbReference type="SAM" id="SignalP"/>
    </source>
</evidence>